<sequence>VSWEFKRRYLNLEHVKFGKMNLQKLIYIIFLPMILSENDQTLESIQTIEVSDSQPLHLGPSNLESVFLMFKSTNVTCPCEGKTHGIKKREDYQYTPGIGYHKHHVLGMTFNDARKICYEEGGHLAIINSLREEQ</sequence>
<dbReference type="SUPFAM" id="SSF56436">
    <property type="entry name" value="C-type lectin-like"/>
    <property type="match status" value="1"/>
</dbReference>
<dbReference type="EMBL" id="JAHXZJ010001119">
    <property type="protein sequence ID" value="KAH0555090.1"/>
    <property type="molecule type" value="Genomic_DNA"/>
</dbReference>
<reference evidence="1 2" key="1">
    <citation type="journal article" date="2021" name="J. Hered.">
        <title>A chromosome-level genome assembly of the parasitoid wasp, Cotesia glomerata (Hymenoptera: Braconidae).</title>
        <authorList>
            <person name="Pinto B.J."/>
            <person name="Weis J.J."/>
            <person name="Gamble T."/>
            <person name="Ode P.J."/>
            <person name="Paul R."/>
            <person name="Zaspel J.M."/>
        </authorList>
    </citation>
    <scope>NUCLEOTIDE SEQUENCE [LARGE SCALE GENOMIC DNA]</scope>
    <source>
        <strain evidence="1">CgM1</strain>
    </source>
</reference>
<organism evidence="1 2">
    <name type="scientific">Cotesia glomerata</name>
    <name type="common">Lepidopteran parasitic wasp</name>
    <name type="synonym">Apanteles glomeratus</name>
    <dbReference type="NCBI Taxonomy" id="32391"/>
    <lineage>
        <taxon>Eukaryota</taxon>
        <taxon>Metazoa</taxon>
        <taxon>Ecdysozoa</taxon>
        <taxon>Arthropoda</taxon>
        <taxon>Hexapoda</taxon>
        <taxon>Insecta</taxon>
        <taxon>Pterygota</taxon>
        <taxon>Neoptera</taxon>
        <taxon>Endopterygota</taxon>
        <taxon>Hymenoptera</taxon>
        <taxon>Apocrita</taxon>
        <taxon>Ichneumonoidea</taxon>
        <taxon>Braconidae</taxon>
        <taxon>Microgastrinae</taxon>
        <taxon>Cotesia</taxon>
    </lineage>
</organism>
<evidence type="ECO:0008006" key="3">
    <source>
        <dbReference type="Google" id="ProtNLM"/>
    </source>
</evidence>
<comment type="caution">
    <text evidence="1">The sequence shown here is derived from an EMBL/GenBank/DDBJ whole genome shotgun (WGS) entry which is preliminary data.</text>
</comment>
<accession>A0AAV7IQY0</accession>
<evidence type="ECO:0000313" key="1">
    <source>
        <dbReference type="EMBL" id="KAH0555090.1"/>
    </source>
</evidence>
<evidence type="ECO:0000313" key="2">
    <source>
        <dbReference type="Proteomes" id="UP000826195"/>
    </source>
</evidence>
<gene>
    <name evidence="1" type="ORF">KQX54_015145</name>
</gene>
<dbReference type="Proteomes" id="UP000826195">
    <property type="component" value="Unassembled WGS sequence"/>
</dbReference>
<dbReference type="AlphaFoldDB" id="A0AAV7IQY0"/>
<name>A0AAV7IQY0_COTGL</name>
<protein>
    <recommendedName>
        <fullName evidence="3">C-type lectin domain-containing protein</fullName>
    </recommendedName>
</protein>
<proteinExistence type="predicted"/>
<dbReference type="InterPro" id="IPR016187">
    <property type="entry name" value="CTDL_fold"/>
</dbReference>
<feature type="non-terminal residue" evidence="1">
    <location>
        <position position="1"/>
    </location>
</feature>
<dbReference type="CDD" id="cd00037">
    <property type="entry name" value="CLECT"/>
    <property type="match status" value="1"/>
</dbReference>
<keyword evidence="2" id="KW-1185">Reference proteome</keyword>